<feature type="domain" description="Aldehyde oxidase/xanthine dehydrogenase second molybdopterin binding" evidence="2">
    <location>
        <begin position="4"/>
        <end position="61"/>
    </location>
</feature>
<dbReference type="InterPro" id="IPR037165">
    <property type="entry name" value="AldOxase/xan_DH_Mopterin-bd_sf"/>
</dbReference>
<dbReference type="AlphaFoldDB" id="X1NQE0"/>
<protein>
    <recommendedName>
        <fullName evidence="2">Aldehyde oxidase/xanthine dehydrogenase second molybdopterin binding domain-containing protein</fullName>
    </recommendedName>
</protein>
<sequence length="128" mass="13245">MAGADIGTVINPQLAAGQVHGGLAQGWSMTVLEDTPYDSEDGDLVSGGSIANYKVPTSQDMLALDDLTVFFADTYEPTGPYGAKGIGEGALNPVAGAVANAIQNALGVRFFHLPITPIRILEALKEEG</sequence>
<dbReference type="GO" id="GO:0016491">
    <property type="term" value="F:oxidoreductase activity"/>
    <property type="evidence" value="ECO:0007669"/>
    <property type="project" value="InterPro"/>
</dbReference>
<dbReference type="EMBL" id="BARV01019261">
    <property type="protein sequence ID" value="GAI28980.1"/>
    <property type="molecule type" value="Genomic_DNA"/>
</dbReference>
<comment type="caution">
    <text evidence="3">The sequence shown here is derived from an EMBL/GenBank/DDBJ whole genome shotgun (WGS) entry which is preliminary data.</text>
</comment>
<reference evidence="3" key="1">
    <citation type="journal article" date="2014" name="Front. Microbiol.">
        <title>High frequency of phylogenetically diverse reductive dehalogenase-homologous genes in deep subseafloor sedimentary metagenomes.</title>
        <authorList>
            <person name="Kawai M."/>
            <person name="Futagami T."/>
            <person name="Toyoda A."/>
            <person name="Takaki Y."/>
            <person name="Nishi S."/>
            <person name="Hori S."/>
            <person name="Arai W."/>
            <person name="Tsubouchi T."/>
            <person name="Morono Y."/>
            <person name="Uchiyama I."/>
            <person name="Ito T."/>
            <person name="Fujiyama A."/>
            <person name="Inagaki F."/>
            <person name="Takami H."/>
        </authorList>
    </citation>
    <scope>NUCLEOTIDE SEQUENCE</scope>
    <source>
        <strain evidence="3">Expedition CK06-06</strain>
    </source>
</reference>
<dbReference type="SUPFAM" id="SSF56003">
    <property type="entry name" value="Molybdenum cofactor-binding domain"/>
    <property type="match status" value="1"/>
</dbReference>
<dbReference type="InterPro" id="IPR016208">
    <property type="entry name" value="Ald_Oxase/xanthine_DH-like"/>
</dbReference>
<keyword evidence="1" id="KW-0500">Molybdenum</keyword>
<proteinExistence type="predicted"/>
<evidence type="ECO:0000313" key="3">
    <source>
        <dbReference type="EMBL" id="GAI28980.1"/>
    </source>
</evidence>
<gene>
    <name evidence="3" type="ORF">S06H3_32394</name>
</gene>
<dbReference type="GO" id="GO:0005506">
    <property type="term" value="F:iron ion binding"/>
    <property type="evidence" value="ECO:0007669"/>
    <property type="project" value="InterPro"/>
</dbReference>
<evidence type="ECO:0000259" key="2">
    <source>
        <dbReference type="Pfam" id="PF20256"/>
    </source>
</evidence>
<dbReference type="Gene3D" id="3.30.365.10">
    <property type="entry name" value="Aldehyde oxidase/xanthine dehydrogenase, molybdopterin binding domain"/>
    <property type="match status" value="1"/>
</dbReference>
<name>X1NQE0_9ZZZZ</name>
<accession>X1NQE0</accession>
<organism evidence="3">
    <name type="scientific">marine sediment metagenome</name>
    <dbReference type="NCBI Taxonomy" id="412755"/>
    <lineage>
        <taxon>unclassified sequences</taxon>
        <taxon>metagenomes</taxon>
        <taxon>ecological metagenomes</taxon>
    </lineage>
</organism>
<dbReference type="Pfam" id="PF20256">
    <property type="entry name" value="MoCoBD_2"/>
    <property type="match status" value="1"/>
</dbReference>
<dbReference type="PANTHER" id="PTHR11908:SF132">
    <property type="entry name" value="ALDEHYDE OXIDASE 1-RELATED"/>
    <property type="match status" value="1"/>
</dbReference>
<dbReference type="PANTHER" id="PTHR11908">
    <property type="entry name" value="XANTHINE DEHYDROGENASE"/>
    <property type="match status" value="1"/>
</dbReference>
<evidence type="ECO:0000256" key="1">
    <source>
        <dbReference type="ARBA" id="ARBA00022505"/>
    </source>
</evidence>
<dbReference type="InterPro" id="IPR046867">
    <property type="entry name" value="AldOxase/xan_DH_MoCoBD2"/>
</dbReference>